<reference evidence="3" key="1">
    <citation type="journal article" date="2014" name="Int. J. Syst. Evol. Microbiol.">
        <title>Complete genome sequence of Corynebacterium casei LMG S-19264T (=DSM 44701T), isolated from a smear-ripened cheese.</title>
        <authorList>
            <consortium name="US DOE Joint Genome Institute (JGI-PGF)"/>
            <person name="Walter F."/>
            <person name="Albersmeier A."/>
            <person name="Kalinowski J."/>
            <person name="Ruckert C."/>
        </authorList>
    </citation>
    <scope>NUCLEOTIDE SEQUENCE</scope>
    <source>
        <strain evidence="3">JCM 15325</strain>
    </source>
</reference>
<dbReference type="Proteomes" id="UP000654670">
    <property type="component" value="Unassembled WGS sequence"/>
</dbReference>
<keyword evidence="2" id="KW-0472">Membrane</keyword>
<evidence type="ECO:0000256" key="2">
    <source>
        <dbReference type="SAM" id="Phobius"/>
    </source>
</evidence>
<feature type="region of interest" description="Disordered" evidence="1">
    <location>
        <begin position="455"/>
        <end position="478"/>
    </location>
</feature>
<gene>
    <name evidence="3" type="ORF">GCM10007968_00950</name>
</gene>
<reference evidence="3" key="2">
    <citation type="submission" date="2020-09" db="EMBL/GenBank/DDBJ databases">
        <authorList>
            <person name="Sun Q."/>
            <person name="Ohkuma M."/>
        </authorList>
    </citation>
    <scope>NUCLEOTIDE SEQUENCE</scope>
    <source>
        <strain evidence="3">JCM 15325</strain>
    </source>
</reference>
<feature type="region of interest" description="Disordered" evidence="1">
    <location>
        <begin position="149"/>
        <end position="170"/>
    </location>
</feature>
<evidence type="ECO:0000313" key="3">
    <source>
        <dbReference type="EMBL" id="GGL40866.1"/>
    </source>
</evidence>
<keyword evidence="2" id="KW-0812">Transmembrane</keyword>
<accession>A0A917VYT8</accession>
<sequence>MRKLNVLRRQEGSVLLVVLLVIAIFSIMGLLLTNVSFSHMRQISKETSRTQATNAAEMGLTVYNQKINEELKTINQNIPGTFEAFKTALDSALPDALDSSGDQVIHSMQGNPEYEVAIGNEHAGDNQIQLTVTSTGTVQGEKRIITQEKTFKYGSDSSGSSSGGDSDRTPEYMGLSLPYMEGSLIHQGNYYCHANDHVFINGSSANCVGDTKQAVDFSAIQSLFQDMPLVVPPSSPIAGAPTISGNDMTQPLFEGAVNFSNQLNIQPINAPSVFDGDVYVDGQLNIENPSTFNGDVYTSGQMNIKENTVFNGNVLINGQLNVEQGVTVTFNGYVRINQQINLKKDSDATFMKNTYINGQGNDTGKATYVGNVYFGGDLNSEGGDTYQGYVFINGSNNRSNDSAGWNESVNFERTVYVKNNFYPKSNKSAIHFDQGVVIGGDSSPQTSANGLITIGPQQRGGSTIPAPATVATSNTSYQ</sequence>
<dbReference type="EMBL" id="BMOK01000001">
    <property type="protein sequence ID" value="GGL40866.1"/>
    <property type="molecule type" value="Genomic_DNA"/>
</dbReference>
<dbReference type="AlphaFoldDB" id="A0A917VYT8"/>
<feature type="compositionally biased region" description="Low complexity" evidence="1">
    <location>
        <begin position="154"/>
        <end position="164"/>
    </location>
</feature>
<protein>
    <recommendedName>
        <fullName evidence="5">PilX N-terminal</fullName>
    </recommendedName>
</protein>
<dbReference type="RefSeq" id="WP_188800729.1">
    <property type="nucleotide sequence ID" value="NZ_BMOK01000001.1"/>
</dbReference>
<name>A0A917VYT8_9BACL</name>
<organism evidence="3 4">
    <name type="scientific">Sporolactobacillus putidus</name>
    <dbReference type="NCBI Taxonomy" id="492735"/>
    <lineage>
        <taxon>Bacteria</taxon>
        <taxon>Bacillati</taxon>
        <taxon>Bacillota</taxon>
        <taxon>Bacilli</taxon>
        <taxon>Bacillales</taxon>
        <taxon>Sporolactobacillaceae</taxon>
        <taxon>Sporolactobacillus</taxon>
    </lineage>
</organism>
<feature type="transmembrane region" description="Helical" evidence="2">
    <location>
        <begin position="12"/>
        <end position="32"/>
    </location>
</feature>
<comment type="caution">
    <text evidence="3">The sequence shown here is derived from an EMBL/GenBank/DDBJ whole genome shotgun (WGS) entry which is preliminary data.</text>
</comment>
<evidence type="ECO:0008006" key="5">
    <source>
        <dbReference type="Google" id="ProtNLM"/>
    </source>
</evidence>
<keyword evidence="2" id="KW-1133">Transmembrane helix</keyword>
<keyword evidence="4" id="KW-1185">Reference proteome</keyword>
<evidence type="ECO:0000313" key="4">
    <source>
        <dbReference type="Proteomes" id="UP000654670"/>
    </source>
</evidence>
<proteinExistence type="predicted"/>
<evidence type="ECO:0000256" key="1">
    <source>
        <dbReference type="SAM" id="MobiDB-lite"/>
    </source>
</evidence>